<accession>A0A0V0YRF8</accession>
<evidence type="ECO:0000313" key="3">
    <source>
        <dbReference type="Proteomes" id="UP000054653"/>
    </source>
</evidence>
<feature type="non-terminal residue" evidence="2">
    <location>
        <position position="1"/>
    </location>
</feature>
<feature type="non-terminal residue" evidence="2">
    <location>
        <position position="37"/>
    </location>
</feature>
<sequence>LMVIDRGCVPRTPATTARPSLHQPTGGKFSSISANCE</sequence>
<organism evidence="2 3">
    <name type="scientific">Trichinella britovi</name>
    <name type="common">Parasitic roundworm</name>
    <dbReference type="NCBI Taxonomy" id="45882"/>
    <lineage>
        <taxon>Eukaryota</taxon>
        <taxon>Metazoa</taxon>
        <taxon>Ecdysozoa</taxon>
        <taxon>Nematoda</taxon>
        <taxon>Enoplea</taxon>
        <taxon>Dorylaimia</taxon>
        <taxon>Trichinellida</taxon>
        <taxon>Trichinellidae</taxon>
        <taxon>Trichinella</taxon>
    </lineage>
</organism>
<dbReference type="EMBL" id="JYDI01007217">
    <property type="protein sequence ID" value="KRY02733.1"/>
    <property type="molecule type" value="Genomic_DNA"/>
</dbReference>
<dbReference type="Proteomes" id="UP000054653">
    <property type="component" value="Unassembled WGS sequence"/>
</dbReference>
<feature type="compositionally biased region" description="Polar residues" evidence="1">
    <location>
        <begin position="28"/>
        <end position="37"/>
    </location>
</feature>
<evidence type="ECO:0000256" key="1">
    <source>
        <dbReference type="SAM" id="MobiDB-lite"/>
    </source>
</evidence>
<proteinExistence type="predicted"/>
<reference evidence="2 3" key="1">
    <citation type="submission" date="2015-01" db="EMBL/GenBank/DDBJ databases">
        <title>Evolution of Trichinella species and genotypes.</title>
        <authorList>
            <person name="Korhonen P.K."/>
            <person name="Edoardo P."/>
            <person name="Giuseppe L.R."/>
            <person name="Gasser R.B."/>
        </authorList>
    </citation>
    <scope>NUCLEOTIDE SEQUENCE [LARGE SCALE GENOMIC DNA]</scope>
    <source>
        <strain evidence="2">ISS120</strain>
    </source>
</reference>
<dbReference type="AlphaFoldDB" id="A0A0V0YRF8"/>
<comment type="caution">
    <text evidence="2">The sequence shown here is derived from an EMBL/GenBank/DDBJ whole genome shotgun (WGS) entry which is preliminary data.</text>
</comment>
<name>A0A0V0YRF8_TRIBR</name>
<evidence type="ECO:0000313" key="2">
    <source>
        <dbReference type="EMBL" id="KRY02733.1"/>
    </source>
</evidence>
<gene>
    <name evidence="2" type="ORF">T03_13913</name>
</gene>
<protein>
    <submittedName>
        <fullName evidence="2">Uncharacterized protein</fullName>
    </submittedName>
</protein>
<feature type="region of interest" description="Disordered" evidence="1">
    <location>
        <begin position="9"/>
        <end position="37"/>
    </location>
</feature>
<keyword evidence="3" id="KW-1185">Reference proteome</keyword>